<dbReference type="RefSeq" id="XP_018065613.1">
    <property type="nucleotide sequence ID" value="XM_018217127.1"/>
</dbReference>
<evidence type="ECO:0000313" key="4">
    <source>
        <dbReference type="Proteomes" id="UP000070700"/>
    </source>
</evidence>
<dbReference type="PANTHER" id="PTHR24305">
    <property type="entry name" value="CYTOCHROME P450"/>
    <property type="match status" value="1"/>
</dbReference>
<dbReference type="Gene3D" id="1.10.630.10">
    <property type="entry name" value="Cytochrome P450"/>
    <property type="match status" value="1"/>
</dbReference>
<dbReference type="AlphaFoldDB" id="A0A194WTG9"/>
<name>A0A194WTG9_MOLSC</name>
<dbReference type="GO" id="GO:0020037">
    <property type="term" value="F:heme binding"/>
    <property type="evidence" value="ECO:0007669"/>
    <property type="project" value="InterPro"/>
</dbReference>
<dbReference type="GO" id="GO:0016705">
    <property type="term" value="F:oxidoreductase activity, acting on paired donors, with incorporation or reduction of molecular oxygen"/>
    <property type="evidence" value="ECO:0007669"/>
    <property type="project" value="InterPro"/>
</dbReference>
<dbReference type="GeneID" id="28826853"/>
<dbReference type="InterPro" id="IPR036396">
    <property type="entry name" value="Cyt_P450_sf"/>
</dbReference>
<accession>A0A194WTG9</accession>
<keyword evidence="4" id="KW-1185">Reference proteome</keyword>
<keyword evidence="2" id="KW-0408">Iron</keyword>
<dbReference type="GO" id="GO:0005506">
    <property type="term" value="F:iron ion binding"/>
    <property type="evidence" value="ECO:0007669"/>
    <property type="project" value="InterPro"/>
</dbReference>
<gene>
    <name evidence="3" type="ORF">LY89DRAFT_700480</name>
</gene>
<comment type="similarity">
    <text evidence="1">Belongs to the cytochrome P450 family.</text>
</comment>
<dbReference type="InterPro" id="IPR050121">
    <property type="entry name" value="Cytochrome_P450_monoxygenase"/>
</dbReference>
<feature type="binding site" description="axial binding residue" evidence="2">
    <location>
        <position position="123"/>
    </location>
    <ligand>
        <name>heme</name>
        <dbReference type="ChEBI" id="CHEBI:30413"/>
    </ligand>
    <ligandPart>
        <name>Fe</name>
        <dbReference type="ChEBI" id="CHEBI:18248"/>
    </ligandPart>
</feature>
<dbReference type="Proteomes" id="UP000070700">
    <property type="component" value="Unassembled WGS sequence"/>
</dbReference>
<dbReference type="PRINTS" id="PR00463">
    <property type="entry name" value="EP450I"/>
</dbReference>
<dbReference type="InterPro" id="IPR002401">
    <property type="entry name" value="Cyt_P450_E_grp-I"/>
</dbReference>
<dbReference type="EMBL" id="KQ947427">
    <property type="protein sequence ID" value="KUJ11258.1"/>
    <property type="molecule type" value="Genomic_DNA"/>
</dbReference>
<dbReference type="PANTHER" id="PTHR24305:SF166">
    <property type="entry name" value="CYTOCHROME P450 12A4, MITOCHONDRIAL-RELATED"/>
    <property type="match status" value="1"/>
</dbReference>
<keyword evidence="2" id="KW-0479">Metal-binding</keyword>
<evidence type="ECO:0000313" key="3">
    <source>
        <dbReference type="EMBL" id="KUJ11258.1"/>
    </source>
</evidence>
<organism evidence="3 4">
    <name type="scientific">Mollisia scopiformis</name>
    <name type="common">Conifer needle endophyte fungus</name>
    <name type="synonym">Phialocephala scopiformis</name>
    <dbReference type="NCBI Taxonomy" id="149040"/>
    <lineage>
        <taxon>Eukaryota</taxon>
        <taxon>Fungi</taxon>
        <taxon>Dikarya</taxon>
        <taxon>Ascomycota</taxon>
        <taxon>Pezizomycotina</taxon>
        <taxon>Leotiomycetes</taxon>
        <taxon>Helotiales</taxon>
        <taxon>Mollisiaceae</taxon>
        <taxon>Mollisia</taxon>
    </lineage>
</organism>
<dbReference type="KEGG" id="psco:LY89DRAFT_700480"/>
<dbReference type="InParanoid" id="A0A194WTG9"/>
<dbReference type="GO" id="GO:0004497">
    <property type="term" value="F:monooxygenase activity"/>
    <property type="evidence" value="ECO:0007669"/>
    <property type="project" value="InterPro"/>
</dbReference>
<sequence length="181" mass="20266">MAGTYSPMLSLVIAHFHLLANPDIMTKLRTELAANPLAVTPTQLEQLPYISGITHTNGKNETKTYTIPPGTSISVSTLLIHTNESIFPDPWKFEPERWTNADEATLARRRRCMLSFMRGSRACVGMHLANAEMVVAVAAIARWNMRLFETTDQDVAFCHDYHVLCPRLGSKGLRVKDLGRQ</sequence>
<dbReference type="Pfam" id="PF00067">
    <property type="entry name" value="p450"/>
    <property type="match status" value="1"/>
</dbReference>
<dbReference type="SUPFAM" id="SSF48264">
    <property type="entry name" value="Cytochrome P450"/>
    <property type="match status" value="1"/>
</dbReference>
<dbReference type="OrthoDB" id="3945418at2759"/>
<comment type="cofactor">
    <cofactor evidence="2">
        <name>heme</name>
        <dbReference type="ChEBI" id="CHEBI:30413"/>
    </cofactor>
</comment>
<evidence type="ECO:0000256" key="1">
    <source>
        <dbReference type="ARBA" id="ARBA00010617"/>
    </source>
</evidence>
<keyword evidence="2" id="KW-0349">Heme</keyword>
<proteinExistence type="inferred from homology"/>
<reference evidence="3 4" key="1">
    <citation type="submission" date="2015-10" db="EMBL/GenBank/DDBJ databases">
        <title>Full genome of DAOMC 229536 Phialocephala scopiformis, a fungal endophyte of spruce producing the potent anti-insectan compound rugulosin.</title>
        <authorList>
            <consortium name="DOE Joint Genome Institute"/>
            <person name="Walker A.K."/>
            <person name="Frasz S.L."/>
            <person name="Seifert K.A."/>
            <person name="Miller J.D."/>
            <person name="Mondo S.J."/>
            <person name="Labutti K."/>
            <person name="Lipzen A."/>
            <person name="Dockter R."/>
            <person name="Kennedy M."/>
            <person name="Grigoriev I.V."/>
            <person name="Spatafora J.W."/>
        </authorList>
    </citation>
    <scope>NUCLEOTIDE SEQUENCE [LARGE SCALE GENOMIC DNA]</scope>
    <source>
        <strain evidence="3 4">CBS 120377</strain>
    </source>
</reference>
<dbReference type="InterPro" id="IPR001128">
    <property type="entry name" value="Cyt_P450"/>
</dbReference>
<protein>
    <submittedName>
        <fullName evidence="3">Putative Trichodiene oxygenase</fullName>
    </submittedName>
</protein>
<evidence type="ECO:0000256" key="2">
    <source>
        <dbReference type="PIRSR" id="PIRSR602401-1"/>
    </source>
</evidence>